<sequence>MINAFYISEDKNNYPFQTNQEEMKGGKNLKSCLIELKNKTGLHARPASQFVSEAKNYESEVEIGKDNRSVNAKSIMGLMTLEASYGDKIKLIVNGNDEDKALKELAELVKSFE</sequence>
<dbReference type="GO" id="GO:0009401">
    <property type="term" value="P:phosphoenolpyruvate-dependent sugar phosphotransferase system"/>
    <property type="evidence" value="ECO:0007669"/>
    <property type="project" value="UniProtKB-KW"/>
</dbReference>
<feature type="domain" description="HPr" evidence="6">
    <location>
        <begin position="29"/>
        <end position="113"/>
    </location>
</feature>
<dbReference type="PROSITE" id="PS00369">
    <property type="entry name" value="PTS_HPR_HIS"/>
    <property type="match status" value="1"/>
</dbReference>
<proteinExistence type="predicted"/>
<dbReference type="AlphaFoldDB" id="A0A4R8G8A3"/>
<evidence type="ECO:0000256" key="4">
    <source>
        <dbReference type="ARBA" id="ARBA00022490"/>
    </source>
</evidence>
<keyword evidence="4" id="KW-0963">Cytoplasm</keyword>
<dbReference type="SUPFAM" id="SSF55594">
    <property type="entry name" value="HPr-like"/>
    <property type="match status" value="1"/>
</dbReference>
<dbReference type="PRINTS" id="PR00107">
    <property type="entry name" value="PHOSPHOCPHPR"/>
</dbReference>
<dbReference type="PROSITE" id="PS51350">
    <property type="entry name" value="PTS_HPR_DOM"/>
    <property type="match status" value="1"/>
</dbReference>
<evidence type="ECO:0000256" key="3">
    <source>
        <dbReference type="ARBA" id="ARBA00020422"/>
    </source>
</evidence>
<dbReference type="Pfam" id="PF00381">
    <property type="entry name" value="PTS-HPr"/>
    <property type="match status" value="1"/>
</dbReference>
<dbReference type="NCBIfam" id="TIGR01003">
    <property type="entry name" value="PTS_HPr_family"/>
    <property type="match status" value="1"/>
</dbReference>
<evidence type="ECO:0000313" key="7">
    <source>
        <dbReference type="EMBL" id="TDX37573.1"/>
    </source>
</evidence>
<dbReference type="Proteomes" id="UP000295472">
    <property type="component" value="Unassembled WGS sequence"/>
</dbReference>
<evidence type="ECO:0000256" key="5">
    <source>
        <dbReference type="ARBA" id="ARBA00022683"/>
    </source>
</evidence>
<dbReference type="InterPro" id="IPR001020">
    <property type="entry name" value="PTS_HPr_His_P_site"/>
</dbReference>
<keyword evidence="5" id="KW-0598">Phosphotransferase system</keyword>
<dbReference type="InterPro" id="IPR035895">
    <property type="entry name" value="HPr-like_sf"/>
</dbReference>
<reference evidence="7 8" key="1">
    <citation type="submission" date="2019-03" db="EMBL/GenBank/DDBJ databases">
        <title>Subsurface microbial communities from deep shales in Ohio and West Virginia, USA.</title>
        <authorList>
            <person name="Wrighton K."/>
        </authorList>
    </citation>
    <scope>NUCLEOTIDE SEQUENCE [LARGE SCALE GENOMIC DNA]</scope>
    <source>
        <strain evidence="7 8">DSMZ 11287</strain>
    </source>
</reference>
<comment type="subcellular location">
    <subcellularLocation>
        <location evidence="2">Cytoplasm</location>
    </subcellularLocation>
</comment>
<organism evidence="7 8">
    <name type="scientific">Halanaerobium congolense</name>
    <dbReference type="NCBI Taxonomy" id="54121"/>
    <lineage>
        <taxon>Bacteria</taxon>
        <taxon>Bacillati</taxon>
        <taxon>Bacillota</taxon>
        <taxon>Clostridia</taxon>
        <taxon>Halanaerobiales</taxon>
        <taxon>Halanaerobiaceae</taxon>
        <taxon>Halanaerobium</taxon>
    </lineage>
</organism>
<name>A0A4R8G8A3_9FIRM</name>
<evidence type="ECO:0000256" key="2">
    <source>
        <dbReference type="ARBA" id="ARBA00004496"/>
    </source>
</evidence>
<dbReference type="EMBL" id="SOEF01000041">
    <property type="protein sequence ID" value="TDX37573.1"/>
    <property type="molecule type" value="Genomic_DNA"/>
</dbReference>
<protein>
    <recommendedName>
        <fullName evidence="3">Phosphocarrier protein HPr</fullName>
    </recommendedName>
</protein>
<dbReference type="PANTHER" id="PTHR33705:SF2">
    <property type="entry name" value="PHOSPHOCARRIER PROTEIN NPR"/>
    <property type="match status" value="1"/>
</dbReference>
<dbReference type="InterPro" id="IPR000032">
    <property type="entry name" value="HPr-like"/>
</dbReference>
<evidence type="ECO:0000313" key="8">
    <source>
        <dbReference type="Proteomes" id="UP000295472"/>
    </source>
</evidence>
<accession>A0A4R8G8A3</accession>
<evidence type="ECO:0000256" key="1">
    <source>
        <dbReference type="ARBA" id="ARBA00003681"/>
    </source>
</evidence>
<comment type="caution">
    <text evidence="7">The sequence shown here is derived from an EMBL/GenBank/DDBJ whole genome shotgun (WGS) entry which is preliminary data.</text>
</comment>
<evidence type="ECO:0000259" key="6">
    <source>
        <dbReference type="PROSITE" id="PS51350"/>
    </source>
</evidence>
<comment type="function">
    <text evidence="1">General (non sugar-specific) component of the phosphoenolpyruvate-dependent sugar phosphotransferase system (sugar PTS). This major carbohydrate active-transport system catalyzes the phosphorylation of incoming sugar substrates concomitantly with their translocation across the cell membrane. The phosphoryl group from phosphoenolpyruvate (PEP) is transferred to the phosphoryl carrier protein HPr by enzyme I. Phospho-HPr then transfers it to the PTS EIIA domain.</text>
</comment>
<dbReference type="Gene3D" id="3.30.1340.10">
    <property type="entry name" value="HPr-like"/>
    <property type="match status" value="1"/>
</dbReference>
<dbReference type="PANTHER" id="PTHR33705">
    <property type="entry name" value="PHOSPHOCARRIER PROTEIN HPR"/>
    <property type="match status" value="1"/>
</dbReference>
<dbReference type="GO" id="GO:0005737">
    <property type="term" value="C:cytoplasm"/>
    <property type="evidence" value="ECO:0007669"/>
    <property type="project" value="UniProtKB-SubCell"/>
</dbReference>
<dbReference type="InterPro" id="IPR050399">
    <property type="entry name" value="HPr"/>
</dbReference>
<gene>
    <name evidence="7" type="ORF">C7954_1412</name>
</gene>
<dbReference type="CDD" id="cd00367">
    <property type="entry name" value="PTS-HPr_like"/>
    <property type="match status" value="1"/>
</dbReference>